<dbReference type="GO" id="GO:0003700">
    <property type="term" value="F:DNA-binding transcription factor activity"/>
    <property type="evidence" value="ECO:0007669"/>
    <property type="project" value="TreeGrafter"/>
</dbReference>
<reference evidence="7" key="2">
    <citation type="submission" date="2010-01" db="EMBL/GenBank/DDBJ databases">
        <title>The complete genome of Conexibacter woesei DSM 14684.</title>
        <authorList>
            <consortium name="US DOE Joint Genome Institute (JGI-PGF)"/>
            <person name="Lucas S."/>
            <person name="Copeland A."/>
            <person name="Lapidus A."/>
            <person name="Glavina del Rio T."/>
            <person name="Dalin E."/>
            <person name="Tice H."/>
            <person name="Bruce D."/>
            <person name="Goodwin L."/>
            <person name="Pitluck S."/>
            <person name="Kyrpides N."/>
            <person name="Mavromatis K."/>
            <person name="Ivanova N."/>
            <person name="Mikhailova N."/>
            <person name="Chertkov O."/>
            <person name="Brettin T."/>
            <person name="Detter J.C."/>
            <person name="Han C."/>
            <person name="Larimer F."/>
            <person name="Land M."/>
            <person name="Hauser L."/>
            <person name="Markowitz V."/>
            <person name="Cheng J.-F."/>
            <person name="Hugenholtz P."/>
            <person name="Woyke T."/>
            <person name="Wu D."/>
            <person name="Pukall R."/>
            <person name="Steenblock K."/>
            <person name="Schneider S."/>
            <person name="Klenk H.-P."/>
            <person name="Eisen J.A."/>
        </authorList>
    </citation>
    <scope>NUCLEOTIDE SEQUENCE [LARGE SCALE GENOMIC DNA]</scope>
    <source>
        <strain evidence="7">DSM 14684 / CIP 108061 / JCM 11494 / NBRC 100937 / ID131577</strain>
    </source>
</reference>
<dbReference type="SUPFAM" id="SSF46689">
    <property type="entry name" value="Homeodomain-like"/>
    <property type="match status" value="1"/>
</dbReference>
<reference evidence="6 7" key="1">
    <citation type="journal article" date="2010" name="Stand. Genomic Sci.">
        <title>Complete genome sequence of Conexibacter woesei type strain (ID131577).</title>
        <authorList>
            <person name="Pukall R."/>
            <person name="Lapidus A."/>
            <person name="Glavina Del Rio T."/>
            <person name="Copeland A."/>
            <person name="Tice H."/>
            <person name="Cheng J.-F."/>
            <person name="Lucas S."/>
            <person name="Chen F."/>
            <person name="Nolan M."/>
            <person name="Bruce D."/>
            <person name="Goodwin L."/>
            <person name="Pitluck S."/>
            <person name="Mavromatis K."/>
            <person name="Ivanova N."/>
            <person name="Ovchinnikova G."/>
            <person name="Pati A."/>
            <person name="Chen A."/>
            <person name="Palaniappan K."/>
            <person name="Land M."/>
            <person name="Hauser L."/>
            <person name="Chang Y.-J."/>
            <person name="Jeffries C.D."/>
            <person name="Chain P."/>
            <person name="Meincke L."/>
            <person name="Sims D."/>
            <person name="Brettin T."/>
            <person name="Detter J.C."/>
            <person name="Rohde M."/>
            <person name="Goeker M."/>
            <person name="Bristow J."/>
            <person name="Eisen J.A."/>
            <person name="Markowitz V."/>
            <person name="Kyrpides N.C."/>
            <person name="Klenk H.-P."/>
            <person name="Hugenholtz P."/>
        </authorList>
    </citation>
    <scope>NUCLEOTIDE SEQUENCE [LARGE SCALE GENOMIC DNA]</scope>
    <source>
        <strain evidence="7">DSM 14684 / CIP 108061 / JCM 11494 / NBRC 100937 / ID131577</strain>
    </source>
</reference>
<dbReference type="STRING" id="469383.Cwoe_4188"/>
<keyword evidence="3" id="KW-0804">Transcription</keyword>
<dbReference type="KEGG" id="cwo:Cwoe_4188"/>
<dbReference type="InterPro" id="IPR004111">
    <property type="entry name" value="Repressor_TetR_C"/>
</dbReference>
<evidence type="ECO:0000256" key="2">
    <source>
        <dbReference type="ARBA" id="ARBA00023125"/>
    </source>
</evidence>
<dbReference type="RefSeq" id="WP_012935654.1">
    <property type="nucleotide sequence ID" value="NC_013739.1"/>
</dbReference>
<evidence type="ECO:0000256" key="1">
    <source>
        <dbReference type="ARBA" id="ARBA00023015"/>
    </source>
</evidence>
<evidence type="ECO:0000256" key="4">
    <source>
        <dbReference type="PROSITE-ProRule" id="PRU00335"/>
    </source>
</evidence>
<dbReference type="Pfam" id="PF02909">
    <property type="entry name" value="TetR_C_1"/>
    <property type="match status" value="1"/>
</dbReference>
<dbReference type="OrthoDB" id="2570341at2"/>
<feature type="domain" description="HTH tetR-type" evidence="5">
    <location>
        <begin position="26"/>
        <end position="86"/>
    </location>
</feature>
<protein>
    <submittedName>
        <fullName evidence="6">Transcriptional regulator, TetR family</fullName>
    </submittedName>
</protein>
<dbReference type="PANTHER" id="PTHR30055:SF151">
    <property type="entry name" value="TRANSCRIPTIONAL REGULATORY PROTEIN"/>
    <property type="match status" value="1"/>
</dbReference>
<evidence type="ECO:0000313" key="6">
    <source>
        <dbReference type="EMBL" id="ADB52603.1"/>
    </source>
</evidence>
<dbReference type="PANTHER" id="PTHR30055">
    <property type="entry name" value="HTH-TYPE TRANSCRIPTIONAL REGULATOR RUTR"/>
    <property type="match status" value="1"/>
</dbReference>
<dbReference type="InterPro" id="IPR036271">
    <property type="entry name" value="Tet_transcr_reg_TetR-rel_C_sf"/>
</dbReference>
<gene>
    <name evidence="6" type="ordered locus">Cwoe_4188</name>
</gene>
<evidence type="ECO:0000259" key="5">
    <source>
        <dbReference type="PROSITE" id="PS50977"/>
    </source>
</evidence>
<evidence type="ECO:0000313" key="7">
    <source>
        <dbReference type="Proteomes" id="UP000008229"/>
    </source>
</evidence>
<name>D3F5Q4_CONWI</name>
<keyword evidence="2 4" id="KW-0238">DNA-binding</keyword>
<dbReference type="Gene3D" id="1.10.10.60">
    <property type="entry name" value="Homeodomain-like"/>
    <property type="match status" value="1"/>
</dbReference>
<dbReference type="EMBL" id="CP001854">
    <property type="protein sequence ID" value="ADB52603.1"/>
    <property type="molecule type" value="Genomic_DNA"/>
</dbReference>
<sequence>MDDELTPALRRVWELHGAPASEPKAGLSVERVVRAAVELADEQGLAAVSMARVARRLGFTTMSLYRHVASKDELLLLMADAALAQPPSLAGLEGDWRAGLERWSQALVAALSEHPWFLHVPITGPPSAPTQVAWFDRGLEALAGTALSESEKASSVLMLNAHAFWQARVETEIAAAAHARGVGVEAAVEGYAATLSALATAQRFPSLRRALDAGIFDDDDIDDFAFGLQLALDGIAGLVERRGGGRKRPARSVPSP</sequence>
<dbReference type="eggNOG" id="COG1309">
    <property type="taxonomic scope" value="Bacteria"/>
</dbReference>
<dbReference type="SUPFAM" id="SSF48498">
    <property type="entry name" value="Tetracyclin repressor-like, C-terminal domain"/>
    <property type="match status" value="1"/>
</dbReference>
<dbReference type="GO" id="GO:0045892">
    <property type="term" value="P:negative regulation of DNA-templated transcription"/>
    <property type="evidence" value="ECO:0007669"/>
    <property type="project" value="InterPro"/>
</dbReference>
<dbReference type="PROSITE" id="PS50977">
    <property type="entry name" value="HTH_TETR_2"/>
    <property type="match status" value="1"/>
</dbReference>
<dbReference type="AlphaFoldDB" id="D3F5Q4"/>
<dbReference type="Gene3D" id="1.10.357.10">
    <property type="entry name" value="Tetracycline Repressor, domain 2"/>
    <property type="match status" value="1"/>
</dbReference>
<dbReference type="InterPro" id="IPR009057">
    <property type="entry name" value="Homeodomain-like_sf"/>
</dbReference>
<proteinExistence type="predicted"/>
<feature type="DNA-binding region" description="H-T-H motif" evidence="4">
    <location>
        <begin position="49"/>
        <end position="68"/>
    </location>
</feature>
<dbReference type="GO" id="GO:0000976">
    <property type="term" value="F:transcription cis-regulatory region binding"/>
    <property type="evidence" value="ECO:0007669"/>
    <property type="project" value="TreeGrafter"/>
</dbReference>
<dbReference type="PRINTS" id="PR00455">
    <property type="entry name" value="HTHTETR"/>
</dbReference>
<dbReference type="Proteomes" id="UP000008229">
    <property type="component" value="Chromosome"/>
</dbReference>
<evidence type="ECO:0000256" key="3">
    <source>
        <dbReference type="ARBA" id="ARBA00023163"/>
    </source>
</evidence>
<dbReference type="HOGENOM" id="CLU_069543_0_1_11"/>
<keyword evidence="7" id="KW-1185">Reference proteome</keyword>
<dbReference type="InterPro" id="IPR001647">
    <property type="entry name" value="HTH_TetR"/>
</dbReference>
<accession>D3F5Q4</accession>
<dbReference type="InterPro" id="IPR050109">
    <property type="entry name" value="HTH-type_TetR-like_transc_reg"/>
</dbReference>
<dbReference type="Pfam" id="PF00440">
    <property type="entry name" value="TetR_N"/>
    <property type="match status" value="1"/>
</dbReference>
<keyword evidence="1" id="KW-0805">Transcription regulation</keyword>
<organism evidence="6 7">
    <name type="scientific">Conexibacter woesei (strain DSM 14684 / CCUG 47730 / CIP 108061 / JCM 11494 / NBRC 100937 / ID131577)</name>
    <dbReference type="NCBI Taxonomy" id="469383"/>
    <lineage>
        <taxon>Bacteria</taxon>
        <taxon>Bacillati</taxon>
        <taxon>Actinomycetota</taxon>
        <taxon>Thermoleophilia</taxon>
        <taxon>Solirubrobacterales</taxon>
        <taxon>Conexibacteraceae</taxon>
        <taxon>Conexibacter</taxon>
    </lineage>
</organism>